<evidence type="ECO:0000256" key="15">
    <source>
        <dbReference type="PROSITE-ProRule" id="PRU10144"/>
    </source>
</evidence>
<dbReference type="Gene3D" id="2.40.170.20">
    <property type="entry name" value="TonB-dependent receptor, beta-barrel domain"/>
    <property type="match status" value="1"/>
</dbReference>
<comment type="subcellular location">
    <subcellularLocation>
        <location evidence="1 14">Cell outer membrane</location>
        <topology evidence="1 14">Multi-pass membrane protein</topology>
    </subcellularLocation>
</comment>
<dbReference type="CDD" id="cd01347">
    <property type="entry name" value="ligand_gated_channel"/>
    <property type="match status" value="1"/>
</dbReference>
<keyword evidence="9" id="KW-0406">Ion transport</keyword>
<keyword evidence="4 14" id="KW-1134">Transmembrane beta strand</keyword>
<evidence type="ECO:0000256" key="7">
    <source>
        <dbReference type="ARBA" id="ARBA00022729"/>
    </source>
</evidence>
<evidence type="ECO:0000256" key="17">
    <source>
        <dbReference type="SAM" id="SignalP"/>
    </source>
</evidence>
<evidence type="ECO:0000256" key="13">
    <source>
        <dbReference type="ARBA" id="ARBA00023237"/>
    </source>
</evidence>
<evidence type="ECO:0000256" key="10">
    <source>
        <dbReference type="ARBA" id="ARBA00023077"/>
    </source>
</evidence>
<evidence type="ECO:0000256" key="6">
    <source>
        <dbReference type="ARBA" id="ARBA00022692"/>
    </source>
</evidence>
<sequence>MILTSKFGSATIKLLPKKSAIAVMLAFAAGTVFAQDAQSEKEGTVELEEVKVSASADANAKGLMKPYAGGQVAKGGRVGVLGNKDAMDTPFSINAYTNALIQNQQARSVGDVLLNDPSVRVARGFGNFQESYFIRGFQLYSDSVAYNGLYGLLPRQYIAAELFERVEVLRGASAFLNGSSPNGDGIGGSISLLPKRAPNDPLNLFTAGWSSGNQQLYSADLARRFGPDDSAGIRLNVSKRDGGTAIDKEHADVDLVSIGLDWRGEKLRLSGDIGYQDNHLKQTRTNVSLGATGVPRAPRSDSNWAQPWSYSNERDTFGAFRGEYDLTEKVTAYFAGGFRESHEANALANLTVNDSATGAGNFFRFDNTREDSVRTGEVGLKGKFDTDSIGHDVVLNANLYHYDKNTAFAFGSFLNNNLYAPVYYDPPPATAGGSGVLSDPKRTGRTILRSVALGDTLSMLNNQLLVTLGVRHQEIIASVYDGNNGALTNSYDKSKVSPVFGAVVKPWDGISLYANYIEGLSQGATAPQNAANVGQTLAPYESKQKEVGAKFDLGKLRITTAYFTTDKPRGFVNAANVFTSQGKEENQGVELMAYGQLLPSLRILGGITWLDAKQKNTGSAATEDKQTIGIPDRQANLGLEWDAYMVPGLTFDARVITTGHVYANGTNTQLVAGWTRLDIGARYATDIKGHLVTVRGRIDNLTDRDYWASAGGSASDTANFGYLVLGAPRTVTVSAQLDF</sequence>
<dbReference type="Gene3D" id="2.170.130.10">
    <property type="entry name" value="TonB-dependent receptor, plug domain"/>
    <property type="match status" value="1"/>
</dbReference>
<keyword evidence="6 14" id="KW-0812">Transmembrane</keyword>
<feature type="short sequence motif" description="TonB C-terminal box" evidence="15">
    <location>
        <begin position="722"/>
        <end position="739"/>
    </location>
</feature>
<evidence type="ECO:0000256" key="4">
    <source>
        <dbReference type="ARBA" id="ARBA00022452"/>
    </source>
</evidence>
<evidence type="ECO:0000256" key="2">
    <source>
        <dbReference type="ARBA" id="ARBA00009810"/>
    </source>
</evidence>
<dbReference type="PROSITE" id="PS01156">
    <property type="entry name" value="TONB_DEPENDENT_REC_2"/>
    <property type="match status" value="1"/>
</dbReference>
<evidence type="ECO:0000256" key="9">
    <source>
        <dbReference type="ARBA" id="ARBA00023065"/>
    </source>
</evidence>
<keyword evidence="12 20" id="KW-0675">Receptor</keyword>
<keyword evidence="7 17" id="KW-0732">Signal</keyword>
<dbReference type="EMBL" id="JBHTKB010000002">
    <property type="protein sequence ID" value="MFD0914103.1"/>
    <property type="molecule type" value="Genomic_DNA"/>
</dbReference>
<dbReference type="RefSeq" id="WP_379057653.1">
    <property type="nucleotide sequence ID" value="NZ_JBHTKB010000002.1"/>
</dbReference>
<dbReference type="SUPFAM" id="SSF56935">
    <property type="entry name" value="Porins"/>
    <property type="match status" value="1"/>
</dbReference>
<evidence type="ECO:0000313" key="21">
    <source>
        <dbReference type="Proteomes" id="UP001597128"/>
    </source>
</evidence>
<organism evidence="20 21">
    <name type="scientific">Methylophilus luteus</name>
    <dbReference type="NCBI Taxonomy" id="640108"/>
    <lineage>
        <taxon>Bacteria</taxon>
        <taxon>Pseudomonadati</taxon>
        <taxon>Pseudomonadota</taxon>
        <taxon>Betaproteobacteria</taxon>
        <taxon>Nitrosomonadales</taxon>
        <taxon>Methylophilaceae</taxon>
        <taxon>Methylophilus</taxon>
    </lineage>
</organism>
<feature type="signal peptide" evidence="17">
    <location>
        <begin position="1"/>
        <end position="34"/>
    </location>
</feature>
<keyword evidence="10 16" id="KW-0798">TonB box</keyword>
<keyword evidence="8" id="KW-0408">Iron</keyword>
<dbReference type="PANTHER" id="PTHR32552">
    <property type="entry name" value="FERRICHROME IRON RECEPTOR-RELATED"/>
    <property type="match status" value="1"/>
</dbReference>
<comment type="similarity">
    <text evidence="2 14 16">Belongs to the TonB-dependent receptor family.</text>
</comment>
<evidence type="ECO:0000256" key="11">
    <source>
        <dbReference type="ARBA" id="ARBA00023136"/>
    </source>
</evidence>
<keyword evidence="3 14" id="KW-0813">Transport</keyword>
<feature type="chain" id="PRO_5047462218" evidence="17">
    <location>
        <begin position="35"/>
        <end position="739"/>
    </location>
</feature>
<dbReference type="PROSITE" id="PS52016">
    <property type="entry name" value="TONB_DEPENDENT_REC_3"/>
    <property type="match status" value="1"/>
</dbReference>
<name>A0ABW3F9H4_9PROT</name>
<keyword evidence="5" id="KW-0410">Iron transport</keyword>
<dbReference type="InterPro" id="IPR010917">
    <property type="entry name" value="TonB_rcpt_CS"/>
</dbReference>
<dbReference type="Pfam" id="PF00593">
    <property type="entry name" value="TonB_dep_Rec_b-barrel"/>
    <property type="match status" value="1"/>
</dbReference>
<dbReference type="InterPro" id="IPR000531">
    <property type="entry name" value="Beta-barrel_TonB"/>
</dbReference>
<evidence type="ECO:0000256" key="8">
    <source>
        <dbReference type="ARBA" id="ARBA00023004"/>
    </source>
</evidence>
<gene>
    <name evidence="20" type="ORF">ACFQ1Z_11135</name>
</gene>
<feature type="domain" description="TonB-dependent receptor plug" evidence="19">
    <location>
        <begin position="86"/>
        <end position="180"/>
    </location>
</feature>
<dbReference type="InterPro" id="IPR012910">
    <property type="entry name" value="Plug_dom"/>
</dbReference>
<evidence type="ECO:0000256" key="3">
    <source>
        <dbReference type="ARBA" id="ARBA00022448"/>
    </source>
</evidence>
<feature type="domain" description="TonB-dependent receptor-like beta-barrel" evidence="18">
    <location>
        <begin position="274"/>
        <end position="701"/>
    </location>
</feature>
<dbReference type="InterPro" id="IPR039426">
    <property type="entry name" value="TonB-dep_rcpt-like"/>
</dbReference>
<evidence type="ECO:0000256" key="16">
    <source>
        <dbReference type="RuleBase" id="RU003357"/>
    </source>
</evidence>
<evidence type="ECO:0000259" key="18">
    <source>
        <dbReference type="Pfam" id="PF00593"/>
    </source>
</evidence>
<keyword evidence="11 14" id="KW-0472">Membrane</keyword>
<keyword evidence="13 14" id="KW-0998">Cell outer membrane</keyword>
<evidence type="ECO:0000256" key="1">
    <source>
        <dbReference type="ARBA" id="ARBA00004571"/>
    </source>
</evidence>
<dbReference type="Pfam" id="PF07715">
    <property type="entry name" value="Plug"/>
    <property type="match status" value="1"/>
</dbReference>
<evidence type="ECO:0000256" key="12">
    <source>
        <dbReference type="ARBA" id="ARBA00023170"/>
    </source>
</evidence>
<dbReference type="NCBIfam" id="TIGR01783">
    <property type="entry name" value="TonB-siderophor"/>
    <property type="match status" value="1"/>
</dbReference>
<evidence type="ECO:0000256" key="5">
    <source>
        <dbReference type="ARBA" id="ARBA00022496"/>
    </source>
</evidence>
<evidence type="ECO:0000256" key="14">
    <source>
        <dbReference type="PROSITE-ProRule" id="PRU01360"/>
    </source>
</evidence>
<protein>
    <submittedName>
        <fullName evidence="20">TonB-dependent receptor</fullName>
    </submittedName>
</protein>
<dbReference type="PANTHER" id="PTHR32552:SF82">
    <property type="entry name" value="FCUA PROTEIN"/>
    <property type="match status" value="1"/>
</dbReference>
<evidence type="ECO:0000259" key="19">
    <source>
        <dbReference type="Pfam" id="PF07715"/>
    </source>
</evidence>
<dbReference type="InterPro" id="IPR010105">
    <property type="entry name" value="TonB_sidphr_rcpt"/>
</dbReference>
<proteinExistence type="inferred from homology"/>
<comment type="caution">
    <text evidence="20">The sequence shown here is derived from an EMBL/GenBank/DDBJ whole genome shotgun (WGS) entry which is preliminary data.</text>
</comment>
<accession>A0ABW3F9H4</accession>
<keyword evidence="21" id="KW-1185">Reference proteome</keyword>
<reference evidence="21" key="1">
    <citation type="journal article" date="2019" name="Int. J. Syst. Evol. Microbiol.">
        <title>The Global Catalogue of Microorganisms (GCM) 10K type strain sequencing project: providing services to taxonomists for standard genome sequencing and annotation.</title>
        <authorList>
            <consortium name="The Broad Institute Genomics Platform"/>
            <consortium name="The Broad Institute Genome Sequencing Center for Infectious Disease"/>
            <person name="Wu L."/>
            <person name="Ma J."/>
        </authorList>
    </citation>
    <scope>NUCLEOTIDE SEQUENCE [LARGE SCALE GENOMIC DNA]</scope>
    <source>
        <strain evidence="21">CCUG 58412</strain>
    </source>
</reference>
<dbReference type="InterPro" id="IPR037066">
    <property type="entry name" value="Plug_dom_sf"/>
</dbReference>
<dbReference type="InterPro" id="IPR036942">
    <property type="entry name" value="Beta-barrel_TonB_sf"/>
</dbReference>
<evidence type="ECO:0000313" key="20">
    <source>
        <dbReference type="EMBL" id="MFD0914103.1"/>
    </source>
</evidence>
<dbReference type="Proteomes" id="UP001597128">
    <property type="component" value="Unassembled WGS sequence"/>
</dbReference>